<protein>
    <submittedName>
        <fullName evidence="2">Uncharacterized protein</fullName>
    </submittedName>
</protein>
<sequence>MNCREEQISQILSRYRPPSTCSYALERNIGYSDSQIKGEYVFDKYEQTWHASTAPNPESSWLQKIQNRFNKR</sequence>
<evidence type="ECO:0000313" key="1">
    <source>
        <dbReference type="Proteomes" id="UP000887579"/>
    </source>
</evidence>
<proteinExistence type="predicted"/>
<name>A0AC34G0E4_9BILA</name>
<dbReference type="WBParaSite" id="ES5_v2.g23081.t1">
    <property type="protein sequence ID" value="ES5_v2.g23081.t1"/>
    <property type="gene ID" value="ES5_v2.g23081"/>
</dbReference>
<evidence type="ECO:0000313" key="2">
    <source>
        <dbReference type="WBParaSite" id="ES5_v2.g23081.t1"/>
    </source>
</evidence>
<dbReference type="Proteomes" id="UP000887579">
    <property type="component" value="Unplaced"/>
</dbReference>
<accession>A0AC34G0E4</accession>
<reference evidence="2" key="1">
    <citation type="submission" date="2022-11" db="UniProtKB">
        <authorList>
            <consortium name="WormBaseParasite"/>
        </authorList>
    </citation>
    <scope>IDENTIFICATION</scope>
</reference>
<organism evidence="1 2">
    <name type="scientific">Panagrolaimus sp. ES5</name>
    <dbReference type="NCBI Taxonomy" id="591445"/>
    <lineage>
        <taxon>Eukaryota</taxon>
        <taxon>Metazoa</taxon>
        <taxon>Ecdysozoa</taxon>
        <taxon>Nematoda</taxon>
        <taxon>Chromadorea</taxon>
        <taxon>Rhabditida</taxon>
        <taxon>Tylenchina</taxon>
        <taxon>Panagrolaimomorpha</taxon>
        <taxon>Panagrolaimoidea</taxon>
        <taxon>Panagrolaimidae</taxon>
        <taxon>Panagrolaimus</taxon>
    </lineage>
</organism>